<dbReference type="AlphaFoldDB" id="A0A8X8G1S7"/>
<feature type="compositionally biased region" description="Low complexity" evidence="1">
    <location>
        <begin position="317"/>
        <end position="329"/>
    </location>
</feature>
<feature type="region of interest" description="Disordered" evidence="1">
    <location>
        <begin position="254"/>
        <end position="396"/>
    </location>
</feature>
<dbReference type="EMBL" id="JACSQS010000013">
    <property type="protein sequence ID" value="MBD7955010.1"/>
    <property type="molecule type" value="Genomic_DNA"/>
</dbReference>
<feature type="compositionally biased region" description="Low complexity" evidence="1">
    <location>
        <begin position="254"/>
        <end position="277"/>
    </location>
</feature>
<proteinExistence type="predicted"/>
<name>A0A8X8G1S7_9GAMM</name>
<reference evidence="2 3" key="1">
    <citation type="submission" date="2020-08" db="EMBL/GenBank/DDBJ databases">
        <title>A Genomic Blueprint of the Chicken Gut Microbiome.</title>
        <authorList>
            <person name="Gilroy R."/>
            <person name="Ravi A."/>
            <person name="Getino M."/>
            <person name="Pursley I."/>
            <person name="Horton D.L."/>
            <person name="Alikhan N.-F."/>
            <person name="Baker D."/>
            <person name="Gharbi K."/>
            <person name="Hall N."/>
            <person name="Watson M."/>
            <person name="Adriaenssens E.M."/>
            <person name="Foster-Nyarko E."/>
            <person name="Jarju S."/>
            <person name="Secka A."/>
            <person name="Antonio M."/>
            <person name="Oren A."/>
            <person name="Chaudhuri R."/>
            <person name="La Ragione R.M."/>
            <person name="Hildebrand F."/>
            <person name="Pallen M.J."/>
        </authorList>
    </citation>
    <scope>NUCLEOTIDE SEQUENCE [LARGE SCALE GENOMIC DNA]</scope>
    <source>
        <strain evidence="2 3">Sa5BUN4</strain>
    </source>
</reference>
<protein>
    <submittedName>
        <fullName evidence="2">Uncharacterized protein</fullName>
    </submittedName>
</protein>
<dbReference type="RefSeq" id="WP_191771094.1">
    <property type="nucleotide sequence ID" value="NZ_JACSQS010000013.1"/>
</dbReference>
<feature type="compositionally biased region" description="Basic and acidic residues" evidence="1">
    <location>
        <begin position="354"/>
        <end position="366"/>
    </location>
</feature>
<evidence type="ECO:0000256" key="1">
    <source>
        <dbReference type="SAM" id="MobiDB-lite"/>
    </source>
</evidence>
<accession>A0A8X8G1S7</accession>
<sequence length="871" mass="94043">MDTVQCFSCGTAGSVNVMTHIRRLVPGLRPGAISNRPLSQAPSRAIVPAEVSQEMIDWGRQIVAIQLMRGACRHLPGLTWIDCAWRAGRALSGLRHGHVTDALRCVPVGLVLSAFSEHLLDALPRLRDTSERHEAVILFLAAVAWATRVQDDSRPAPLSSTQRTMLGSLKGMRLLSGVWSAISHGPSPTPPDPCGNGYCIAASPGAPGPAVTRNQTTGLTMAGLPAGHGITLERAPEPPSGWMYAGGSAVFPGASAKRSGGRGAAPRPARPKAAARPVKPRTRTGINVRRTSTRDRAEANERRDPQTGNSDGFLIRGAARNGGALAGHAQASNADSARESMMGPLSHSSSAVFKTRDQEDRRRAEIPAKSTTTATPFVGRRKKPGASRTALPMPAPAVPPATFTSVVDSPRCLRFHDGREMCRQLRALREQSTMTRYCIHPRARERFSNMFSFAGATLPGADARTIAHPIQERIPKALRRSAIQIIRRPGHPSPTLPSRPAEVGHNLVFSVITIALLEGPVSVELLDHRMSLLRNTFRLMEHVDIGGSRHLLIAYLIVSDEARARGVAAGVLDVQVDEAGAVSVRDDKRDWTIGASDLDGLVAGLQDVSGLDYDPGPEHRGNALPGAQRGTVPEPAGNLWVTEQEQLSWMPPHDRLPHERTLSFINPVVIPPSAQHAAVELYANSFTITGDCLLYADEKWMPGVLRLGCPTSHQAGGAILHCPTPPDEAFARRFGLQAGYAYNLEALADQLEAGGMVRVPGPDIEAGSRRPVETSTALDDVEDPSPGPAMCPACFTFEQGVLRYADPHGQQGALVFDRAPEHQERYVLGDMERPQDRAFAYENGFDRLRRYTEDEIVMWLAGEGYERVDGS</sequence>
<feature type="region of interest" description="Disordered" evidence="1">
    <location>
        <begin position="760"/>
        <end position="784"/>
    </location>
</feature>
<comment type="caution">
    <text evidence="2">The sequence shown here is derived from an EMBL/GenBank/DDBJ whole genome shotgun (WGS) entry which is preliminary data.</text>
</comment>
<gene>
    <name evidence="2" type="ORF">H9654_12450</name>
</gene>
<feature type="compositionally biased region" description="Basic and acidic residues" evidence="1">
    <location>
        <begin position="292"/>
        <end position="305"/>
    </location>
</feature>
<evidence type="ECO:0000313" key="3">
    <source>
        <dbReference type="Proteomes" id="UP000636938"/>
    </source>
</evidence>
<keyword evidence="3" id="KW-1185">Reference proteome</keyword>
<dbReference type="Proteomes" id="UP000636938">
    <property type="component" value="Unassembled WGS sequence"/>
</dbReference>
<evidence type="ECO:0000313" key="2">
    <source>
        <dbReference type="EMBL" id="MBD7955010.1"/>
    </source>
</evidence>
<organism evidence="2 3">
    <name type="scientific">Stenotrophomonas lacuserhaii</name>
    <dbReference type="NCBI Taxonomy" id="2760084"/>
    <lineage>
        <taxon>Bacteria</taxon>
        <taxon>Pseudomonadati</taxon>
        <taxon>Pseudomonadota</taxon>
        <taxon>Gammaproteobacteria</taxon>
        <taxon>Lysobacterales</taxon>
        <taxon>Lysobacteraceae</taxon>
        <taxon>Stenotrophomonas</taxon>
    </lineage>
</organism>